<sequence>MRSILQFLRSHPTGPIERLDRPTYIKDAKRQLDRQADFTDFNVFISLPSRDAVQRAARTAEASWDKDKHTDPFGRLVALKDNICTSNFPTTAASGILKNFTSPYEATVVKQLRGAGAIIAGKTNMDEFGMGSHSTNSYFGRVEQLGYEGEQLSAGGSSGGSAMAVAWLQCWAALGTDTGGSVRLPAAYTGVMGFKPSYGLLSRWGVIAYANSLDTVGILGSRAEDVRAIFNTLNVHDPQDPTSLVPSTRARFTSEAHARETIGHSSINLRIGIPMDYNIDTLHPTVRKAWVKSLRLLEMAGCTLHPVSLPATQHALSTYYVLAPAEASSNLAKYDGVRYGSRAQGVDGTPESILFAKTRGQGFGPEVRRRILLGAFSLSAQAIDNYFIQAQKVRRLVQQDFDNVFSRPNPLITASEPSSPGNGVDILLCPTAPTLPPTLSELEDQDPVKAYMNDVFTVPASLAGLPAISVPVSFEVETENEGAIWDKSKFETVGIQLIGQFGDDHLVLRVAELLHSISADGLR</sequence>
<keyword evidence="8" id="KW-1185">Reference proteome</keyword>
<dbReference type="InterPro" id="IPR036928">
    <property type="entry name" value="AS_sf"/>
</dbReference>
<dbReference type="HAMAP" id="MF_00120">
    <property type="entry name" value="GatA"/>
    <property type="match status" value="1"/>
</dbReference>
<comment type="subunit">
    <text evidence="5">Subunit of the heterotrimeric GatCAB amidotransferase (AdT) complex, composed of A, B and C subunits.</text>
</comment>
<feature type="active site" description="Charge relay system" evidence="5">
    <location>
        <position position="80"/>
    </location>
</feature>
<evidence type="ECO:0000259" key="6">
    <source>
        <dbReference type="Pfam" id="PF01425"/>
    </source>
</evidence>
<dbReference type="PANTHER" id="PTHR11895:SF7">
    <property type="entry name" value="GLUTAMYL-TRNA(GLN) AMIDOTRANSFERASE SUBUNIT A, MITOCHONDRIAL"/>
    <property type="match status" value="1"/>
</dbReference>
<feature type="active site" description="Acyl-ester intermediate" evidence="5">
    <location>
        <position position="181"/>
    </location>
</feature>
<evidence type="ECO:0000313" key="8">
    <source>
        <dbReference type="Proteomes" id="UP000800093"/>
    </source>
</evidence>
<dbReference type="SUPFAM" id="SSF75304">
    <property type="entry name" value="Amidase signature (AS) enzymes"/>
    <property type="match status" value="1"/>
</dbReference>
<evidence type="ECO:0000256" key="2">
    <source>
        <dbReference type="ARBA" id="ARBA00022741"/>
    </source>
</evidence>
<reference evidence="8" key="1">
    <citation type="journal article" date="2020" name="Stud. Mycol.">
        <title>101 Dothideomycetes genomes: A test case for predicting lifestyles and emergence of pathogens.</title>
        <authorList>
            <person name="Haridas S."/>
            <person name="Albert R."/>
            <person name="Binder M."/>
            <person name="Bloem J."/>
            <person name="LaButti K."/>
            <person name="Salamov A."/>
            <person name="Andreopoulos B."/>
            <person name="Baker S."/>
            <person name="Barry K."/>
            <person name="Bills G."/>
            <person name="Bluhm B."/>
            <person name="Cannon C."/>
            <person name="Castanera R."/>
            <person name="Culley D."/>
            <person name="Daum C."/>
            <person name="Ezra D."/>
            <person name="Gonzalez J."/>
            <person name="Henrissat B."/>
            <person name="Kuo A."/>
            <person name="Liang C."/>
            <person name="Lipzen A."/>
            <person name="Lutzoni F."/>
            <person name="Magnuson J."/>
            <person name="Mondo S."/>
            <person name="Nolan M."/>
            <person name="Ohm R."/>
            <person name="Pangilinan J."/>
            <person name="Park H.-J."/>
            <person name="Ramirez L."/>
            <person name="Alfaro M."/>
            <person name="Sun H."/>
            <person name="Tritt A."/>
            <person name="Yoshinaga Y."/>
            <person name="Zwiers L.-H."/>
            <person name="Turgeon B."/>
            <person name="Goodwin S."/>
            <person name="Spatafora J."/>
            <person name="Crous P."/>
            <person name="Grigoriev I."/>
        </authorList>
    </citation>
    <scope>NUCLEOTIDE SEQUENCE [LARGE SCALE GENOMIC DNA]</scope>
    <source>
        <strain evidence="8">CBS 304.66</strain>
    </source>
</reference>
<dbReference type="GO" id="GO:0005524">
    <property type="term" value="F:ATP binding"/>
    <property type="evidence" value="ECO:0007669"/>
    <property type="project" value="UniProtKB-KW"/>
</dbReference>
<dbReference type="OrthoDB" id="421993at2759"/>
<keyword evidence="4 5" id="KW-0648">Protein biosynthesis</keyword>
<accession>A0A9P4KH36</accession>
<comment type="function">
    <text evidence="5">Allows the formation of correctly charged Gln-tRNA(Gln) through the transamidation of misacylated Glu-tRNA(Gln) in the mitochondria. The reaction takes place in the presence of glutamine and ATP through an activated gamma-phospho-Glu-tRNA(Gln).</text>
</comment>
<keyword evidence="5" id="KW-0496">Mitochondrion</keyword>
<dbReference type="PANTHER" id="PTHR11895">
    <property type="entry name" value="TRANSAMIDASE"/>
    <property type="match status" value="1"/>
</dbReference>
<keyword evidence="1 5" id="KW-0436">Ligase</keyword>
<dbReference type="EMBL" id="ML986588">
    <property type="protein sequence ID" value="KAF2267887.1"/>
    <property type="molecule type" value="Genomic_DNA"/>
</dbReference>
<evidence type="ECO:0000256" key="5">
    <source>
        <dbReference type="HAMAP-Rule" id="MF_03150"/>
    </source>
</evidence>
<dbReference type="InterPro" id="IPR023631">
    <property type="entry name" value="Amidase_dom"/>
</dbReference>
<organism evidence="7 8">
    <name type="scientific">Lojkania enalia</name>
    <dbReference type="NCBI Taxonomy" id="147567"/>
    <lineage>
        <taxon>Eukaryota</taxon>
        <taxon>Fungi</taxon>
        <taxon>Dikarya</taxon>
        <taxon>Ascomycota</taxon>
        <taxon>Pezizomycotina</taxon>
        <taxon>Dothideomycetes</taxon>
        <taxon>Pleosporomycetidae</taxon>
        <taxon>Pleosporales</taxon>
        <taxon>Pleosporales incertae sedis</taxon>
        <taxon>Lojkania</taxon>
    </lineage>
</organism>
<gene>
    <name evidence="7" type="ORF">CC78DRAFT_489197</name>
</gene>
<dbReference type="InterPro" id="IPR000120">
    <property type="entry name" value="Amidase"/>
</dbReference>
<comment type="subcellular location">
    <subcellularLocation>
        <location evidence="5">Mitochondrion</location>
    </subcellularLocation>
</comment>
<feature type="active site" description="Charge relay system" evidence="5">
    <location>
        <position position="157"/>
    </location>
</feature>
<protein>
    <recommendedName>
        <fullName evidence="5">Glutamyl-tRNA(Gln) amidotransferase subunit A, mitochondrial</fullName>
        <shortName evidence="5">Glu-AdT subunit A</shortName>
        <ecNumber evidence="5">6.3.5.7</ecNumber>
    </recommendedName>
</protein>
<dbReference type="GO" id="GO:0030956">
    <property type="term" value="C:glutamyl-tRNA(Gln) amidotransferase complex"/>
    <property type="evidence" value="ECO:0007669"/>
    <property type="project" value="UniProtKB-UniRule"/>
</dbReference>
<dbReference type="GO" id="GO:0070681">
    <property type="term" value="P:glutaminyl-tRNAGln biosynthesis via transamidation"/>
    <property type="evidence" value="ECO:0007669"/>
    <property type="project" value="UniProtKB-UniRule"/>
</dbReference>
<dbReference type="Gene3D" id="3.90.1300.10">
    <property type="entry name" value="Amidase signature (AS) domain"/>
    <property type="match status" value="1"/>
</dbReference>
<dbReference type="InterPro" id="IPR004412">
    <property type="entry name" value="GatA"/>
</dbReference>
<dbReference type="Pfam" id="PF01425">
    <property type="entry name" value="Amidase"/>
    <property type="match status" value="1"/>
</dbReference>
<feature type="domain" description="Amidase" evidence="6">
    <location>
        <begin position="45"/>
        <end position="508"/>
    </location>
</feature>
<comment type="catalytic activity">
    <reaction evidence="5">
        <text>L-glutamyl-tRNA(Gln) + L-glutamine + ATP + H2O = L-glutaminyl-tRNA(Gln) + L-glutamate + ADP + phosphate + H(+)</text>
        <dbReference type="Rhea" id="RHEA:17521"/>
        <dbReference type="Rhea" id="RHEA-COMP:9681"/>
        <dbReference type="Rhea" id="RHEA-COMP:9684"/>
        <dbReference type="ChEBI" id="CHEBI:15377"/>
        <dbReference type="ChEBI" id="CHEBI:15378"/>
        <dbReference type="ChEBI" id="CHEBI:29985"/>
        <dbReference type="ChEBI" id="CHEBI:30616"/>
        <dbReference type="ChEBI" id="CHEBI:43474"/>
        <dbReference type="ChEBI" id="CHEBI:58359"/>
        <dbReference type="ChEBI" id="CHEBI:78520"/>
        <dbReference type="ChEBI" id="CHEBI:78521"/>
        <dbReference type="ChEBI" id="CHEBI:456216"/>
        <dbReference type="EC" id="6.3.5.7"/>
    </reaction>
</comment>
<keyword evidence="2 5" id="KW-0547">Nucleotide-binding</keyword>
<evidence type="ECO:0000256" key="4">
    <source>
        <dbReference type="ARBA" id="ARBA00022917"/>
    </source>
</evidence>
<evidence type="ECO:0000313" key="7">
    <source>
        <dbReference type="EMBL" id="KAF2267887.1"/>
    </source>
</evidence>
<name>A0A9P4KH36_9PLEO</name>
<dbReference type="Proteomes" id="UP000800093">
    <property type="component" value="Unassembled WGS sequence"/>
</dbReference>
<comment type="similarity">
    <text evidence="5">Belongs to the amidase family. GatA subfamily.</text>
</comment>
<evidence type="ECO:0000256" key="1">
    <source>
        <dbReference type="ARBA" id="ARBA00022598"/>
    </source>
</evidence>
<dbReference type="EC" id="6.3.5.7" evidence="5"/>
<comment type="caution">
    <text evidence="7">The sequence shown here is derived from an EMBL/GenBank/DDBJ whole genome shotgun (WGS) entry which is preliminary data.</text>
</comment>
<dbReference type="GO" id="GO:0005739">
    <property type="term" value="C:mitochondrion"/>
    <property type="evidence" value="ECO:0007669"/>
    <property type="project" value="UniProtKB-SubCell"/>
</dbReference>
<dbReference type="GO" id="GO:0032543">
    <property type="term" value="P:mitochondrial translation"/>
    <property type="evidence" value="ECO:0007669"/>
    <property type="project" value="UniProtKB-UniRule"/>
</dbReference>
<dbReference type="AlphaFoldDB" id="A0A9P4KH36"/>
<evidence type="ECO:0000256" key="3">
    <source>
        <dbReference type="ARBA" id="ARBA00022840"/>
    </source>
</evidence>
<proteinExistence type="inferred from homology"/>
<keyword evidence="3 5" id="KW-0067">ATP-binding</keyword>
<dbReference type="GO" id="GO:0050567">
    <property type="term" value="F:glutaminyl-tRNA synthase (glutamine-hydrolyzing) activity"/>
    <property type="evidence" value="ECO:0007669"/>
    <property type="project" value="UniProtKB-UniRule"/>
</dbReference>